<keyword evidence="1" id="KW-1133">Transmembrane helix</keyword>
<protein>
    <submittedName>
        <fullName evidence="2">Uncharacterized protein</fullName>
    </submittedName>
</protein>
<proteinExistence type="predicted"/>
<evidence type="ECO:0000313" key="2">
    <source>
        <dbReference type="EMBL" id="MEA5405062.1"/>
    </source>
</evidence>
<feature type="transmembrane region" description="Helical" evidence="1">
    <location>
        <begin position="35"/>
        <end position="57"/>
    </location>
</feature>
<dbReference type="EMBL" id="JAYGIL010000029">
    <property type="protein sequence ID" value="MEA5405062.1"/>
    <property type="molecule type" value="Genomic_DNA"/>
</dbReference>
<feature type="transmembrane region" description="Helical" evidence="1">
    <location>
        <begin position="122"/>
        <end position="142"/>
    </location>
</feature>
<keyword evidence="3" id="KW-1185">Reference proteome</keyword>
<dbReference type="Proteomes" id="UP001303899">
    <property type="component" value="Unassembled WGS sequence"/>
</dbReference>
<accession>A0ABU5S9B2</accession>
<dbReference type="RefSeq" id="WP_323698482.1">
    <property type="nucleotide sequence ID" value="NZ_JAYGIL010000029.1"/>
</dbReference>
<keyword evidence="1" id="KW-0812">Transmembrane</keyword>
<evidence type="ECO:0000256" key="1">
    <source>
        <dbReference type="SAM" id="Phobius"/>
    </source>
</evidence>
<name>A0ABU5S9B2_9BACT</name>
<sequence length="224" mass="25857">MNNQPQSLIAHIEFEEKVKKIGTVFENDKTLFFTVSYLILTAIGMVFSVAYFLAFGINVLDYSQISDFILIAFKDPFYLIFSCLTILFTIGIYYFNKWAMFKFPKLFTWQETKLGFKQSANYYFFGYLLVLLLYIPEAAYLYSMYKSKEVKTGKGQIVQVYYNSSSQIGKLPFPMLVGTTSNFIFLYHPETKTTEIVPFNNISKIVIVDSSHVSKAQTSTPKPR</sequence>
<reference evidence="2 3" key="1">
    <citation type="submission" date="2023-12" db="EMBL/GenBank/DDBJ databases">
        <title>Novel species of the genus Arcicella isolated from rivers.</title>
        <authorList>
            <person name="Lu H."/>
        </authorList>
    </citation>
    <scope>NUCLEOTIDE SEQUENCE [LARGE SCALE GENOMIC DNA]</scope>
    <source>
        <strain evidence="2 3">DC2W</strain>
    </source>
</reference>
<organism evidence="2 3">
    <name type="scientific">Arcicella gelida</name>
    <dbReference type="NCBI Taxonomy" id="2984195"/>
    <lineage>
        <taxon>Bacteria</taxon>
        <taxon>Pseudomonadati</taxon>
        <taxon>Bacteroidota</taxon>
        <taxon>Cytophagia</taxon>
        <taxon>Cytophagales</taxon>
        <taxon>Flectobacillaceae</taxon>
        <taxon>Arcicella</taxon>
    </lineage>
</organism>
<evidence type="ECO:0000313" key="3">
    <source>
        <dbReference type="Proteomes" id="UP001303899"/>
    </source>
</evidence>
<comment type="caution">
    <text evidence="2">The sequence shown here is derived from an EMBL/GenBank/DDBJ whole genome shotgun (WGS) entry which is preliminary data.</text>
</comment>
<keyword evidence="1" id="KW-0472">Membrane</keyword>
<feature type="transmembrane region" description="Helical" evidence="1">
    <location>
        <begin position="77"/>
        <end position="95"/>
    </location>
</feature>
<gene>
    <name evidence="2" type="ORF">VB776_19160</name>
</gene>